<comment type="caution">
    <text evidence="2">The sequence shown here is derived from an EMBL/GenBank/DDBJ whole genome shotgun (WGS) entry which is preliminary data.</text>
</comment>
<evidence type="ECO:0000313" key="2">
    <source>
        <dbReference type="EMBL" id="PCG62491.1"/>
    </source>
</evidence>
<dbReference type="EMBL" id="NWSH01008589">
    <property type="protein sequence ID" value="PCG62491.1"/>
    <property type="molecule type" value="Genomic_DNA"/>
</dbReference>
<organism evidence="2">
    <name type="scientific">Heliothis virescens</name>
    <name type="common">Tobacco budworm moth</name>
    <dbReference type="NCBI Taxonomy" id="7102"/>
    <lineage>
        <taxon>Eukaryota</taxon>
        <taxon>Metazoa</taxon>
        <taxon>Ecdysozoa</taxon>
        <taxon>Arthropoda</taxon>
        <taxon>Hexapoda</taxon>
        <taxon>Insecta</taxon>
        <taxon>Pterygota</taxon>
        <taxon>Neoptera</taxon>
        <taxon>Endopterygota</taxon>
        <taxon>Lepidoptera</taxon>
        <taxon>Glossata</taxon>
        <taxon>Ditrysia</taxon>
        <taxon>Noctuoidea</taxon>
        <taxon>Noctuidae</taxon>
        <taxon>Heliothinae</taxon>
        <taxon>Heliothis</taxon>
    </lineage>
</organism>
<accession>A0A2A4IRX5</accession>
<reference evidence="2" key="1">
    <citation type="submission" date="2017-09" db="EMBL/GenBank/DDBJ databases">
        <title>Contemporary evolution of a Lepidopteran species, Heliothis virescens, in response to modern agricultural practices.</title>
        <authorList>
            <person name="Fritz M.L."/>
            <person name="Deyonke A.M."/>
            <person name="Papanicolaou A."/>
            <person name="Micinski S."/>
            <person name="Westbrook J."/>
            <person name="Gould F."/>
        </authorList>
    </citation>
    <scope>NUCLEOTIDE SEQUENCE [LARGE SCALE GENOMIC DNA]</scope>
    <source>
        <strain evidence="2">HvINT-</strain>
        <tissue evidence="2">Whole body</tissue>
    </source>
</reference>
<proteinExistence type="predicted"/>
<dbReference type="AlphaFoldDB" id="A0A2A4IRX5"/>
<gene>
    <name evidence="2" type="ORF">B5V51_14318</name>
</gene>
<feature type="region of interest" description="Disordered" evidence="1">
    <location>
        <begin position="1"/>
        <end position="57"/>
    </location>
</feature>
<feature type="compositionally biased region" description="Basic residues" evidence="1">
    <location>
        <begin position="17"/>
        <end position="31"/>
    </location>
</feature>
<sequence length="146" mass="16497">MSGVRARTPSRSSWARRGARGRRARRSRSHTPRSAPRNSLRSSPPASHASHSPDPPACRLANHMLLMVRLVLLLVLQKGQLEKATARSGRRRSDTARRRAVSYSIARENVSSHRAARYLAVPRGRRCQPHGYWSLRVSRMLVAARY</sequence>
<name>A0A2A4IRX5_HELVI</name>
<feature type="compositionally biased region" description="Low complexity" evidence="1">
    <location>
        <begin position="32"/>
        <end position="52"/>
    </location>
</feature>
<protein>
    <submittedName>
        <fullName evidence="2">Uncharacterized protein</fullName>
    </submittedName>
</protein>
<evidence type="ECO:0000256" key="1">
    <source>
        <dbReference type="SAM" id="MobiDB-lite"/>
    </source>
</evidence>